<feature type="signal peptide" evidence="7">
    <location>
        <begin position="1"/>
        <end position="28"/>
    </location>
</feature>
<dbReference type="AlphaFoldDB" id="A0A815W2U4"/>
<keyword evidence="5" id="KW-1015">Disulfide bond</keyword>
<evidence type="ECO:0000256" key="4">
    <source>
        <dbReference type="ARBA" id="ARBA00022825"/>
    </source>
</evidence>
<feature type="chain" id="PRO_5035608080" description="Peptidase S1 domain-containing protein" evidence="7">
    <location>
        <begin position="29"/>
        <end position="423"/>
    </location>
</feature>
<dbReference type="SUPFAM" id="SSF50494">
    <property type="entry name" value="Trypsin-like serine proteases"/>
    <property type="match status" value="1"/>
</dbReference>
<dbReference type="SMART" id="SM00020">
    <property type="entry name" value="Tryp_SPc"/>
    <property type="match status" value="1"/>
</dbReference>
<dbReference type="CDD" id="cd00190">
    <property type="entry name" value="Tryp_SPc"/>
    <property type="match status" value="1"/>
</dbReference>
<keyword evidence="4 6" id="KW-0720">Serine protease</keyword>
<dbReference type="SUPFAM" id="SSF49854">
    <property type="entry name" value="Spermadhesin, CUB domain"/>
    <property type="match status" value="1"/>
</dbReference>
<dbReference type="PANTHER" id="PTHR24252">
    <property type="entry name" value="ACROSIN-RELATED"/>
    <property type="match status" value="1"/>
</dbReference>
<dbReference type="InterPro" id="IPR035914">
    <property type="entry name" value="Sperma_CUB_dom_sf"/>
</dbReference>
<evidence type="ECO:0000313" key="9">
    <source>
        <dbReference type="EMBL" id="CAF1143162.1"/>
    </source>
</evidence>
<keyword evidence="11" id="KW-1185">Reference proteome</keyword>
<dbReference type="InterPro" id="IPR001254">
    <property type="entry name" value="Trypsin_dom"/>
</dbReference>
<feature type="domain" description="Peptidase S1" evidence="8">
    <location>
        <begin position="193"/>
        <end position="419"/>
    </location>
</feature>
<dbReference type="Proteomes" id="UP000663828">
    <property type="component" value="Unassembled WGS sequence"/>
</dbReference>
<protein>
    <recommendedName>
        <fullName evidence="8">Peptidase S1 domain-containing protein</fullName>
    </recommendedName>
</protein>
<sequence>MIVRLPGGKSAALLVIILINSLPSIVVADCPLLRSFINDTGILSVNKLTLTQSEPSIHCQWLIVGSSHQRIVVEFDYILIPMPIEEYLTAGCQRASINLWTPGLEREKVQLCGDRRRVKIGGVGQTLMVELRLNDKKLNVSFEMHYQLIQIEQALSTPSHLISSSTLSTENHAECGLTSIKGSAALRRVSGRIIGGHQAIPHSHPWQVLLNIYGKFCGAAILSTNWIVTAAHCVNGTNPGNVSAEFGIHDRYNIEKSRVSRNIKRIVVYPSYYGKSTRWMHDIALLELSEPLVFNSFIRAICISSLRDIVRVGDRTLVTGWGETQGTGNFRYLREVQVPIQSNDQCGLEDVLRTTTFCAGLCTNSTCDACQGDSGGPMIILHKDRWHLVGLISWGFSCAGLGVYTKISYYTDWITKIVYASKI</sequence>
<dbReference type="PRINTS" id="PR00722">
    <property type="entry name" value="CHYMOTRYPSIN"/>
</dbReference>
<dbReference type="PANTHER" id="PTHR24252:SF7">
    <property type="entry name" value="HYALIN"/>
    <property type="match status" value="1"/>
</dbReference>
<accession>A0A815W2U4</accession>
<comment type="caution">
    <text evidence="10">The sequence shown here is derived from an EMBL/GenBank/DDBJ whole genome shotgun (WGS) entry which is preliminary data.</text>
</comment>
<dbReference type="Proteomes" id="UP000663852">
    <property type="component" value="Unassembled WGS sequence"/>
</dbReference>
<dbReference type="GO" id="GO:0004252">
    <property type="term" value="F:serine-type endopeptidase activity"/>
    <property type="evidence" value="ECO:0007669"/>
    <property type="project" value="InterPro"/>
</dbReference>
<evidence type="ECO:0000256" key="3">
    <source>
        <dbReference type="ARBA" id="ARBA00022801"/>
    </source>
</evidence>
<evidence type="ECO:0000256" key="5">
    <source>
        <dbReference type="ARBA" id="ARBA00023157"/>
    </source>
</evidence>
<dbReference type="InterPro" id="IPR033116">
    <property type="entry name" value="TRYPSIN_SER"/>
</dbReference>
<keyword evidence="2 7" id="KW-0732">Signal</keyword>
<dbReference type="PROSITE" id="PS00135">
    <property type="entry name" value="TRYPSIN_SER"/>
    <property type="match status" value="1"/>
</dbReference>
<evidence type="ECO:0000256" key="6">
    <source>
        <dbReference type="RuleBase" id="RU363034"/>
    </source>
</evidence>
<dbReference type="FunFam" id="2.40.10.10:FF:000120">
    <property type="entry name" value="Putative serine protease"/>
    <property type="match status" value="1"/>
</dbReference>
<evidence type="ECO:0000256" key="7">
    <source>
        <dbReference type="SAM" id="SignalP"/>
    </source>
</evidence>
<proteinExistence type="predicted"/>
<gene>
    <name evidence="9" type="ORF">EDS130_LOCUS22202</name>
    <name evidence="10" type="ORF">XAT740_LOCUS41796</name>
</gene>
<dbReference type="InterPro" id="IPR018114">
    <property type="entry name" value="TRYPSIN_HIS"/>
</dbReference>
<dbReference type="InterPro" id="IPR009003">
    <property type="entry name" value="Peptidase_S1_PA"/>
</dbReference>
<evidence type="ECO:0000313" key="10">
    <source>
        <dbReference type="EMBL" id="CAF1535614.1"/>
    </source>
</evidence>
<evidence type="ECO:0000256" key="2">
    <source>
        <dbReference type="ARBA" id="ARBA00022729"/>
    </source>
</evidence>
<name>A0A815W2U4_ADIRI</name>
<dbReference type="PROSITE" id="PS50240">
    <property type="entry name" value="TRYPSIN_DOM"/>
    <property type="match status" value="1"/>
</dbReference>
<keyword evidence="1 6" id="KW-0645">Protease</keyword>
<dbReference type="GO" id="GO:0006508">
    <property type="term" value="P:proteolysis"/>
    <property type="evidence" value="ECO:0007669"/>
    <property type="project" value="UniProtKB-KW"/>
</dbReference>
<dbReference type="PROSITE" id="PS00134">
    <property type="entry name" value="TRYPSIN_HIS"/>
    <property type="match status" value="1"/>
</dbReference>
<dbReference type="InterPro" id="IPR001314">
    <property type="entry name" value="Peptidase_S1A"/>
</dbReference>
<reference evidence="10" key="1">
    <citation type="submission" date="2021-02" db="EMBL/GenBank/DDBJ databases">
        <authorList>
            <person name="Nowell W R."/>
        </authorList>
    </citation>
    <scope>NUCLEOTIDE SEQUENCE</scope>
</reference>
<evidence type="ECO:0000259" key="8">
    <source>
        <dbReference type="PROSITE" id="PS50240"/>
    </source>
</evidence>
<dbReference type="Pfam" id="PF00089">
    <property type="entry name" value="Trypsin"/>
    <property type="match status" value="1"/>
</dbReference>
<evidence type="ECO:0000313" key="11">
    <source>
        <dbReference type="Proteomes" id="UP000663828"/>
    </source>
</evidence>
<dbReference type="OrthoDB" id="5918597at2759"/>
<dbReference type="EMBL" id="CAJNOR010004927">
    <property type="protein sequence ID" value="CAF1535614.1"/>
    <property type="molecule type" value="Genomic_DNA"/>
</dbReference>
<dbReference type="Gene3D" id="2.60.120.290">
    <property type="entry name" value="Spermadhesin, CUB domain"/>
    <property type="match status" value="1"/>
</dbReference>
<organism evidence="10 11">
    <name type="scientific">Adineta ricciae</name>
    <name type="common">Rotifer</name>
    <dbReference type="NCBI Taxonomy" id="249248"/>
    <lineage>
        <taxon>Eukaryota</taxon>
        <taxon>Metazoa</taxon>
        <taxon>Spiralia</taxon>
        <taxon>Gnathifera</taxon>
        <taxon>Rotifera</taxon>
        <taxon>Eurotatoria</taxon>
        <taxon>Bdelloidea</taxon>
        <taxon>Adinetida</taxon>
        <taxon>Adinetidae</taxon>
        <taxon>Adineta</taxon>
    </lineage>
</organism>
<evidence type="ECO:0000256" key="1">
    <source>
        <dbReference type="ARBA" id="ARBA00022670"/>
    </source>
</evidence>
<dbReference type="EMBL" id="CAJNOJ010000115">
    <property type="protein sequence ID" value="CAF1143162.1"/>
    <property type="molecule type" value="Genomic_DNA"/>
</dbReference>
<keyword evidence="3 6" id="KW-0378">Hydrolase</keyword>
<dbReference type="InterPro" id="IPR043504">
    <property type="entry name" value="Peptidase_S1_PA_chymotrypsin"/>
</dbReference>
<dbReference type="Gene3D" id="2.40.10.10">
    <property type="entry name" value="Trypsin-like serine proteases"/>
    <property type="match status" value="1"/>
</dbReference>